<evidence type="ECO:0000259" key="6">
    <source>
        <dbReference type="Pfam" id="PF00135"/>
    </source>
</evidence>
<proteinExistence type="inferred from homology"/>
<dbReference type="SUPFAM" id="SSF53474">
    <property type="entry name" value="alpha/beta-Hydrolases"/>
    <property type="match status" value="2"/>
</dbReference>
<dbReference type="InterPro" id="IPR029058">
    <property type="entry name" value="AB_hydrolase_fold"/>
</dbReference>
<keyword evidence="2" id="KW-0719">Serine esterase</keyword>
<feature type="non-terminal residue" evidence="7">
    <location>
        <position position="1"/>
    </location>
</feature>
<accession>A0A7R9LMB3</accession>
<dbReference type="OrthoDB" id="408631at2759"/>
<dbReference type="EC" id="3.1.1.-" evidence="5"/>
<evidence type="ECO:0000313" key="8">
    <source>
        <dbReference type="Proteomes" id="UP000728032"/>
    </source>
</evidence>
<dbReference type="GO" id="GO:0005615">
    <property type="term" value="C:extracellular space"/>
    <property type="evidence" value="ECO:0007669"/>
    <property type="project" value="TreeGrafter"/>
</dbReference>
<dbReference type="GO" id="GO:0006581">
    <property type="term" value="P:acetylcholine catabolic process"/>
    <property type="evidence" value="ECO:0007669"/>
    <property type="project" value="TreeGrafter"/>
</dbReference>
<dbReference type="PANTHER" id="PTHR43918">
    <property type="entry name" value="ACETYLCHOLINESTERASE"/>
    <property type="match status" value="1"/>
</dbReference>
<dbReference type="Gene3D" id="3.40.50.1820">
    <property type="entry name" value="alpha/beta hydrolase"/>
    <property type="match status" value="3"/>
</dbReference>
<dbReference type="PROSITE" id="PS00122">
    <property type="entry name" value="CARBOXYLESTERASE_B_1"/>
    <property type="match status" value="1"/>
</dbReference>
<comment type="similarity">
    <text evidence="1 5">Belongs to the type-B carboxylesterase/lipase family.</text>
</comment>
<dbReference type="Pfam" id="PF00135">
    <property type="entry name" value="COesterase"/>
    <property type="match status" value="3"/>
</dbReference>
<reference evidence="7" key="1">
    <citation type="submission" date="2020-11" db="EMBL/GenBank/DDBJ databases">
        <authorList>
            <person name="Tran Van P."/>
        </authorList>
    </citation>
    <scope>NUCLEOTIDE SEQUENCE</scope>
</reference>
<sequence>CIDVNTTSGVVRGQTLVAQNKSIDQFLNIPYAEPPVGGLRFAKPLPLQTPIKDIIDGTKPGNSCIQPDSGSDLTTSEDCLVLNVWTPNLGNNDESPEAPALKPVMFWIHGGGLTIKSIDQFLNIPYAEPPVGGLRFAKPLPLQTPIKLHIDELINMPDIIDGTKPGNSCIQPDSGSDLTTRAFGFLFGDREDAPGNVGLFDQSLALKWVRDNIHAFGGDRDQITIFGESGGSRSVSTHIVSPVSKGLFKRAIMESGAHLTNKDRDLINTTEALSEAKQIAKHVNCSETEDWLQCLRKVDAKDILKLEKSTNFPVVGTQFLPIPTHKAFDEHLLNYDDFQKYVKQTDDIFHGLDVEKVSEFYLKGVNTSSPLAIYKAFNRFFGDLMTNCPNYLFAKHLAQIVKNKHNVYFYEWTYQSQYFAKLSGCDEATMGICHGADIPYIFGIPFQIPKQAHLFTELDEKFAADIMTLWSNFAKTGKPDTLWPQLLDNNVISVRDLNPRNMSRRVQILTKIYTKHNHLGVKDIQYIM</sequence>
<evidence type="ECO:0000313" key="7">
    <source>
        <dbReference type="EMBL" id="CAD7643606.1"/>
    </source>
</evidence>
<evidence type="ECO:0000256" key="1">
    <source>
        <dbReference type="ARBA" id="ARBA00005964"/>
    </source>
</evidence>
<feature type="non-terminal residue" evidence="7">
    <location>
        <position position="528"/>
    </location>
</feature>
<dbReference type="PANTHER" id="PTHR43918:SF4">
    <property type="entry name" value="CARBOXYLIC ESTER HYDROLASE"/>
    <property type="match status" value="1"/>
</dbReference>
<feature type="domain" description="Carboxylesterase type B" evidence="6">
    <location>
        <begin position="4"/>
        <end position="117"/>
    </location>
</feature>
<evidence type="ECO:0000256" key="2">
    <source>
        <dbReference type="ARBA" id="ARBA00022487"/>
    </source>
</evidence>
<dbReference type="InterPro" id="IPR050654">
    <property type="entry name" value="AChE-related_enzymes"/>
</dbReference>
<gene>
    <name evidence="7" type="ORF">ONB1V03_LOCUS4221</name>
</gene>
<keyword evidence="3 5" id="KW-0378">Hydrolase</keyword>
<evidence type="ECO:0000256" key="3">
    <source>
        <dbReference type="ARBA" id="ARBA00022801"/>
    </source>
</evidence>
<dbReference type="GO" id="GO:0005886">
    <property type="term" value="C:plasma membrane"/>
    <property type="evidence" value="ECO:0007669"/>
    <property type="project" value="TreeGrafter"/>
</dbReference>
<dbReference type="EMBL" id="CAJPVJ010001413">
    <property type="protein sequence ID" value="CAG2164671.1"/>
    <property type="molecule type" value="Genomic_DNA"/>
</dbReference>
<protein>
    <recommendedName>
        <fullName evidence="5">Carboxylic ester hydrolase</fullName>
        <ecNumber evidence="5">3.1.1.-</ecNumber>
    </recommendedName>
</protein>
<keyword evidence="4" id="KW-0325">Glycoprotein</keyword>
<evidence type="ECO:0000256" key="4">
    <source>
        <dbReference type="ARBA" id="ARBA00023180"/>
    </source>
</evidence>
<organism evidence="7">
    <name type="scientific">Oppiella nova</name>
    <dbReference type="NCBI Taxonomy" id="334625"/>
    <lineage>
        <taxon>Eukaryota</taxon>
        <taxon>Metazoa</taxon>
        <taxon>Ecdysozoa</taxon>
        <taxon>Arthropoda</taxon>
        <taxon>Chelicerata</taxon>
        <taxon>Arachnida</taxon>
        <taxon>Acari</taxon>
        <taxon>Acariformes</taxon>
        <taxon>Sarcoptiformes</taxon>
        <taxon>Oribatida</taxon>
        <taxon>Brachypylina</taxon>
        <taxon>Oppioidea</taxon>
        <taxon>Oppiidae</taxon>
        <taxon>Oppiella</taxon>
    </lineage>
</organism>
<name>A0A7R9LMB3_9ACAR</name>
<dbReference type="EMBL" id="OC916238">
    <property type="protein sequence ID" value="CAD7643606.1"/>
    <property type="molecule type" value="Genomic_DNA"/>
</dbReference>
<dbReference type="AlphaFoldDB" id="A0A7R9LMB3"/>
<dbReference type="Proteomes" id="UP000728032">
    <property type="component" value="Unassembled WGS sequence"/>
</dbReference>
<dbReference type="InterPro" id="IPR002018">
    <property type="entry name" value="CarbesteraseB"/>
</dbReference>
<dbReference type="InterPro" id="IPR019826">
    <property type="entry name" value="Carboxylesterase_B_AS"/>
</dbReference>
<dbReference type="GO" id="GO:0003990">
    <property type="term" value="F:acetylcholinesterase activity"/>
    <property type="evidence" value="ECO:0007669"/>
    <property type="project" value="TreeGrafter"/>
</dbReference>
<keyword evidence="8" id="KW-1185">Reference proteome</keyword>
<evidence type="ECO:0000256" key="5">
    <source>
        <dbReference type="RuleBase" id="RU361235"/>
    </source>
</evidence>
<dbReference type="GO" id="GO:0019695">
    <property type="term" value="P:choline metabolic process"/>
    <property type="evidence" value="ECO:0007669"/>
    <property type="project" value="TreeGrafter"/>
</dbReference>
<feature type="domain" description="Carboxylesterase type B" evidence="6">
    <location>
        <begin position="182"/>
        <end position="321"/>
    </location>
</feature>
<feature type="domain" description="Carboxylesterase type B" evidence="6">
    <location>
        <begin position="326"/>
        <end position="489"/>
    </location>
</feature>